<dbReference type="Pfam" id="PF07739">
    <property type="entry name" value="TipAS"/>
    <property type="match status" value="1"/>
</dbReference>
<reference evidence="3 4" key="1">
    <citation type="submission" date="2023-06" db="EMBL/GenBank/DDBJ databases">
        <title>Sporosarcina sp. nov., isolated from Korean tranditional fermented seafood 'Jeotgal'.</title>
        <authorList>
            <person name="Yang A.I."/>
            <person name="Shin N.-R."/>
        </authorList>
    </citation>
    <scope>NUCLEOTIDE SEQUENCE [LARGE SCALE GENOMIC DNA]</scope>
    <source>
        <strain evidence="3 4">T2O-4</strain>
    </source>
</reference>
<dbReference type="InterPro" id="IPR012925">
    <property type="entry name" value="TipAS_dom"/>
</dbReference>
<proteinExistence type="predicted"/>
<organism evidence="3 4">
    <name type="scientific">Sporosarcina oncorhynchi</name>
    <dbReference type="NCBI Taxonomy" id="3056444"/>
    <lineage>
        <taxon>Bacteria</taxon>
        <taxon>Bacillati</taxon>
        <taxon>Bacillota</taxon>
        <taxon>Bacilli</taxon>
        <taxon>Bacillales</taxon>
        <taxon>Caryophanaceae</taxon>
        <taxon>Sporosarcina</taxon>
    </lineage>
</organism>
<dbReference type="InterPro" id="IPR047057">
    <property type="entry name" value="MerR_fam"/>
</dbReference>
<keyword evidence="4" id="KW-1185">Reference proteome</keyword>
<dbReference type="InterPro" id="IPR009061">
    <property type="entry name" value="DNA-bd_dom_put_sf"/>
</dbReference>
<name>A0ABZ0L4J9_9BACL</name>
<evidence type="ECO:0000256" key="1">
    <source>
        <dbReference type="ARBA" id="ARBA00023125"/>
    </source>
</evidence>
<dbReference type="Pfam" id="PF13411">
    <property type="entry name" value="MerR_1"/>
    <property type="match status" value="1"/>
</dbReference>
<keyword evidence="1" id="KW-0238">DNA-binding</keyword>
<protein>
    <submittedName>
        <fullName evidence="3">MerR family transcriptional regulator</fullName>
    </submittedName>
</protein>
<accession>A0ABZ0L4J9</accession>
<dbReference type="SMART" id="SM00422">
    <property type="entry name" value="HTH_MERR"/>
    <property type="match status" value="1"/>
</dbReference>
<dbReference type="PROSITE" id="PS00552">
    <property type="entry name" value="HTH_MERR_1"/>
    <property type="match status" value="1"/>
</dbReference>
<dbReference type="InterPro" id="IPR000551">
    <property type="entry name" value="MerR-type_HTH_dom"/>
</dbReference>
<dbReference type="PROSITE" id="PS50937">
    <property type="entry name" value="HTH_MERR_2"/>
    <property type="match status" value="1"/>
</dbReference>
<dbReference type="CDD" id="cd01106">
    <property type="entry name" value="HTH_TipAL-Mta"/>
    <property type="match status" value="1"/>
</dbReference>
<dbReference type="Proteomes" id="UP001303902">
    <property type="component" value="Chromosome"/>
</dbReference>
<evidence type="ECO:0000259" key="2">
    <source>
        <dbReference type="PROSITE" id="PS50937"/>
    </source>
</evidence>
<dbReference type="SUPFAM" id="SSF46955">
    <property type="entry name" value="Putative DNA-binding domain"/>
    <property type="match status" value="1"/>
</dbReference>
<dbReference type="RefSeq" id="WP_317967716.1">
    <property type="nucleotide sequence ID" value="NZ_CP129118.1"/>
</dbReference>
<evidence type="ECO:0000313" key="3">
    <source>
        <dbReference type="EMBL" id="WOV87520.1"/>
    </source>
</evidence>
<sequence length="248" mass="28397">MYTIGKVALMSNVTVRTLRYYDEIGLLPAEKNAHGHRFYTDKDVSKLHYILTLRDIGLPLESIQTALSGKQVNVRDVLTIRLKMIQTEMKQLKKMESSITSLIVLAEVEQATDWESVFATFYTLPDNQDALKSLWGHHFSEEEVETLLDLPHLGGGGELADTSVDLLKDVRANLHIHPASETAQQLAKRWVTWVDNMYEGNSELANKVWETSQHEEAVGFYQFEKELVAFIEQAITYYYETQIKDNMP</sequence>
<dbReference type="PANTHER" id="PTHR30204">
    <property type="entry name" value="REDOX-CYCLING DRUG-SENSING TRANSCRIPTIONAL ACTIVATOR SOXR"/>
    <property type="match status" value="1"/>
</dbReference>
<evidence type="ECO:0000313" key="4">
    <source>
        <dbReference type="Proteomes" id="UP001303902"/>
    </source>
</evidence>
<dbReference type="EMBL" id="CP129118">
    <property type="protein sequence ID" value="WOV87520.1"/>
    <property type="molecule type" value="Genomic_DNA"/>
</dbReference>
<dbReference type="PANTHER" id="PTHR30204:SF90">
    <property type="entry name" value="HTH-TYPE TRANSCRIPTIONAL ACTIVATOR MTA"/>
    <property type="match status" value="1"/>
</dbReference>
<feature type="domain" description="HTH merR-type" evidence="2">
    <location>
        <begin position="1"/>
        <end position="69"/>
    </location>
</feature>
<dbReference type="Gene3D" id="1.10.1660.10">
    <property type="match status" value="1"/>
</dbReference>
<gene>
    <name evidence="3" type="ORF">QWT69_16985</name>
</gene>
<dbReference type="PRINTS" id="PR00040">
    <property type="entry name" value="HTHMERR"/>
</dbReference>